<keyword evidence="2" id="KW-1185">Reference proteome</keyword>
<name>A0ACC2L0H4_PERAE</name>
<dbReference type="Proteomes" id="UP001234297">
    <property type="component" value="Chromosome 6"/>
</dbReference>
<sequence>MEDEFKRKEEYDAYAKLEIVRNPDGSLTRPETYPLSPPNPSPSSPGSVLSKDVTLNPAHKTWIRIYRPPNPNPARTLPVIINFHGSGFILLSAATEPIHKGCEDLALQIPALVVSVDYRLAPEHRLPAAYDDAIDAVRWVRDESDKDPWFGSADLSRCFLMGNSSGGNIAYHAALRAFDLQAPPRFKIDGLILNEPGFGGVERTGSELRLAEDRVLPLPVLDLLWQLALPEGSDRDHEFSNPMVGGSVGDRVGQLPRCLVTGHGQDPLIDRQREFVRMLEGRGVHVVCRFDEDGCHGIEVFDQEKGQELLMYVKDFISASLE</sequence>
<reference evidence="1 2" key="1">
    <citation type="journal article" date="2022" name="Hortic Res">
        <title>A haplotype resolved chromosomal level avocado genome allows analysis of novel avocado genes.</title>
        <authorList>
            <person name="Nath O."/>
            <person name="Fletcher S.J."/>
            <person name="Hayward A."/>
            <person name="Shaw L.M."/>
            <person name="Masouleh A.K."/>
            <person name="Furtado A."/>
            <person name="Henry R.J."/>
            <person name="Mitter N."/>
        </authorList>
    </citation>
    <scope>NUCLEOTIDE SEQUENCE [LARGE SCALE GENOMIC DNA]</scope>
    <source>
        <strain evidence="2">cv. Hass</strain>
    </source>
</reference>
<dbReference type="EMBL" id="CM056814">
    <property type="protein sequence ID" value="KAJ8627026.1"/>
    <property type="molecule type" value="Genomic_DNA"/>
</dbReference>
<protein>
    <submittedName>
        <fullName evidence="1">Uncharacterized protein</fullName>
    </submittedName>
</protein>
<proteinExistence type="predicted"/>
<evidence type="ECO:0000313" key="2">
    <source>
        <dbReference type="Proteomes" id="UP001234297"/>
    </source>
</evidence>
<evidence type="ECO:0000313" key="1">
    <source>
        <dbReference type="EMBL" id="KAJ8627026.1"/>
    </source>
</evidence>
<accession>A0ACC2L0H4</accession>
<organism evidence="1 2">
    <name type="scientific">Persea americana</name>
    <name type="common">Avocado</name>
    <dbReference type="NCBI Taxonomy" id="3435"/>
    <lineage>
        <taxon>Eukaryota</taxon>
        <taxon>Viridiplantae</taxon>
        <taxon>Streptophyta</taxon>
        <taxon>Embryophyta</taxon>
        <taxon>Tracheophyta</taxon>
        <taxon>Spermatophyta</taxon>
        <taxon>Magnoliopsida</taxon>
        <taxon>Magnoliidae</taxon>
        <taxon>Laurales</taxon>
        <taxon>Lauraceae</taxon>
        <taxon>Persea</taxon>
    </lineage>
</organism>
<gene>
    <name evidence="1" type="ORF">MRB53_020333</name>
</gene>
<comment type="caution">
    <text evidence="1">The sequence shown here is derived from an EMBL/GenBank/DDBJ whole genome shotgun (WGS) entry which is preliminary data.</text>
</comment>